<comment type="similarity">
    <text evidence="2">Belongs to the oxidase-dependent Fe transporter (OFeT) (TC 9.A.10.1) family.</text>
</comment>
<keyword evidence="4 6" id="KW-1133">Transmembrane helix</keyword>
<feature type="transmembrane region" description="Helical" evidence="6">
    <location>
        <begin position="69"/>
        <end position="88"/>
    </location>
</feature>
<dbReference type="NCBIfam" id="NF041756">
    <property type="entry name" value="EfeU"/>
    <property type="match status" value="1"/>
</dbReference>
<sequence length="271" mass="29695">MFANFMIGLREGLEAALIIGILIAYLKKTDRLQHLPKIVYGIVAAVATALLAGLGLSAIEEHASETAEIAITGVTSLLAVIFVTWMVFWMARTARHLNKELQSKIDTAIETSGLALFFIAYFTVVREGIETSIFLWTAAKTTGEGQYAWVGAFAGLTAASILGYWIYKGMLKINLGRFFKYTGSYLLVLTAGILEYAIGEFTEIGVLPETATAFDLSFITPADSPIEIFLSTTIAYNGAPSMIQAAAWFSFLVITLTLYLRQYRLPWAGKK</sequence>
<feature type="transmembrane region" description="Helical" evidence="6">
    <location>
        <begin position="242"/>
        <end position="260"/>
    </location>
</feature>
<proteinExistence type="inferred from homology"/>
<dbReference type="GO" id="GO:0033573">
    <property type="term" value="C:high-affinity iron permease complex"/>
    <property type="evidence" value="ECO:0007669"/>
    <property type="project" value="InterPro"/>
</dbReference>
<dbReference type="GO" id="GO:0015093">
    <property type="term" value="F:ferrous iron transmembrane transporter activity"/>
    <property type="evidence" value="ECO:0007669"/>
    <property type="project" value="TreeGrafter"/>
</dbReference>
<keyword evidence="3 6" id="KW-0812">Transmembrane</keyword>
<keyword evidence="5 6" id="KW-0472">Membrane</keyword>
<feature type="transmembrane region" description="Helical" evidence="6">
    <location>
        <begin position="6"/>
        <end position="26"/>
    </location>
</feature>
<dbReference type="PANTHER" id="PTHR31632">
    <property type="entry name" value="IRON TRANSPORTER FTH1"/>
    <property type="match status" value="1"/>
</dbReference>
<reference evidence="7" key="1">
    <citation type="submission" date="2020-05" db="EMBL/GenBank/DDBJ databases">
        <authorList>
            <person name="Chiriac C."/>
            <person name="Salcher M."/>
            <person name="Ghai R."/>
            <person name="Kavagutti S V."/>
        </authorList>
    </citation>
    <scope>NUCLEOTIDE SEQUENCE</scope>
</reference>
<gene>
    <name evidence="7" type="ORF">UFOPK1433_00017</name>
    <name evidence="8" type="ORF">UFOPK1843_00090</name>
</gene>
<dbReference type="Pfam" id="PF03239">
    <property type="entry name" value="FTR1"/>
    <property type="match status" value="1"/>
</dbReference>
<dbReference type="EMBL" id="CAEZSN010000001">
    <property type="protein sequence ID" value="CAB4533040.1"/>
    <property type="molecule type" value="Genomic_DNA"/>
</dbReference>
<dbReference type="EMBL" id="CAEZUR010000004">
    <property type="protein sequence ID" value="CAB4600317.1"/>
    <property type="molecule type" value="Genomic_DNA"/>
</dbReference>
<evidence type="ECO:0000256" key="5">
    <source>
        <dbReference type="ARBA" id="ARBA00023136"/>
    </source>
</evidence>
<feature type="transmembrane region" description="Helical" evidence="6">
    <location>
        <begin position="146"/>
        <end position="166"/>
    </location>
</feature>
<evidence type="ECO:0000313" key="8">
    <source>
        <dbReference type="EMBL" id="CAB4600317.1"/>
    </source>
</evidence>
<organism evidence="7">
    <name type="scientific">freshwater metagenome</name>
    <dbReference type="NCBI Taxonomy" id="449393"/>
    <lineage>
        <taxon>unclassified sequences</taxon>
        <taxon>metagenomes</taxon>
        <taxon>ecological metagenomes</taxon>
    </lineage>
</organism>
<protein>
    <submittedName>
        <fullName evidence="7">Unannotated protein</fullName>
    </submittedName>
</protein>
<feature type="transmembrane region" description="Helical" evidence="6">
    <location>
        <begin position="38"/>
        <end position="57"/>
    </location>
</feature>
<dbReference type="InterPro" id="IPR004923">
    <property type="entry name" value="FTR1/Fip1/EfeU"/>
</dbReference>
<feature type="transmembrane region" description="Helical" evidence="6">
    <location>
        <begin position="178"/>
        <end position="198"/>
    </location>
</feature>
<evidence type="ECO:0000256" key="6">
    <source>
        <dbReference type="SAM" id="Phobius"/>
    </source>
</evidence>
<dbReference type="PANTHER" id="PTHR31632:SF2">
    <property type="entry name" value="PLASMA MEMBRANE IRON PERMEASE"/>
    <property type="match status" value="1"/>
</dbReference>
<feature type="transmembrane region" description="Helical" evidence="6">
    <location>
        <begin position="108"/>
        <end position="126"/>
    </location>
</feature>
<accession>A0A6J6B1K0</accession>
<evidence type="ECO:0000256" key="4">
    <source>
        <dbReference type="ARBA" id="ARBA00022989"/>
    </source>
</evidence>
<evidence type="ECO:0000256" key="3">
    <source>
        <dbReference type="ARBA" id="ARBA00022692"/>
    </source>
</evidence>
<dbReference type="AlphaFoldDB" id="A0A6J6B1K0"/>
<name>A0A6J6B1K0_9ZZZZ</name>
<comment type="subcellular location">
    <subcellularLocation>
        <location evidence="1">Membrane</location>
        <topology evidence="1">Multi-pass membrane protein</topology>
    </subcellularLocation>
</comment>
<evidence type="ECO:0000256" key="2">
    <source>
        <dbReference type="ARBA" id="ARBA00008333"/>
    </source>
</evidence>
<evidence type="ECO:0000313" key="7">
    <source>
        <dbReference type="EMBL" id="CAB4533040.1"/>
    </source>
</evidence>
<evidence type="ECO:0000256" key="1">
    <source>
        <dbReference type="ARBA" id="ARBA00004141"/>
    </source>
</evidence>